<dbReference type="OrthoDB" id="10025998at2759"/>
<sequence>MPLSTKTSGFFALNRTKVILFAGLVAIWTIAGLFPRYQETLQEQLTRTRQKLPSIKVEFHPESDPLTAYDPTKLALLIEGRAKPHLVPQILHMISVVPPEWRFLFIGTNKSVAAVGRSFAIKHQQAAGKLDLMVVPKPWEIKNKEHVWRMLTDSHFYTDLIPGVEWIMKYESDSIMCSNSKDSLNDWLRYDWAAAPRSNTDTFAGNGGLSIRRVAAIKRVLEFQTRDGDSEPEDEWFGKRISAMPDFKVASGLDAKHFSVEDVYNEAPMGYHLRDGAGKLPPGVWKNSDQRARILKYCPEIAIILPMKLERERCEGDNREGAIDQAASLAFEKAEAEKSRIKIEEKKKLAQAEAERVLEEERKKKEAGIPTEEEEAKKKEEERKKQEMELTSKINKEQAEEEAKKKAEEDKKTPSA</sequence>
<gene>
    <name evidence="4" type="ORF">VE01_02357</name>
</gene>
<evidence type="ECO:0000259" key="3">
    <source>
        <dbReference type="Pfam" id="PF18922"/>
    </source>
</evidence>
<reference evidence="4 5" key="1">
    <citation type="submission" date="2016-03" db="EMBL/GenBank/DDBJ databases">
        <title>Comparative genomics of Pseudogymnoascus destructans, the fungus causing white-nose syndrome of bats.</title>
        <authorList>
            <person name="Palmer J.M."/>
            <person name="Drees K.P."/>
            <person name="Foster J.T."/>
            <person name="Lindner D.L."/>
        </authorList>
    </citation>
    <scope>NUCLEOTIDE SEQUENCE [LARGE SCALE GENOMIC DNA]</scope>
    <source>
        <strain evidence="4 5">UAMH 10579</strain>
    </source>
</reference>
<organism evidence="4 5">
    <name type="scientific">Pseudogymnoascus verrucosus</name>
    <dbReference type="NCBI Taxonomy" id="342668"/>
    <lineage>
        <taxon>Eukaryota</taxon>
        <taxon>Fungi</taxon>
        <taxon>Dikarya</taxon>
        <taxon>Ascomycota</taxon>
        <taxon>Pezizomycotina</taxon>
        <taxon>Leotiomycetes</taxon>
        <taxon>Thelebolales</taxon>
        <taxon>Thelebolaceae</taxon>
        <taxon>Pseudogymnoascus</taxon>
    </lineage>
</organism>
<dbReference type="EMBL" id="KV460214">
    <property type="protein sequence ID" value="OBT98968.1"/>
    <property type="molecule type" value="Genomic_DNA"/>
</dbReference>
<feature type="region of interest" description="Disordered" evidence="1">
    <location>
        <begin position="346"/>
        <end position="416"/>
    </location>
</feature>
<name>A0A1B8GT07_9PEZI</name>
<keyword evidence="2" id="KW-0472">Membrane</keyword>
<feature type="transmembrane region" description="Helical" evidence="2">
    <location>
        <begin position="18"/>
        <end position="37"/>
    </location>
</feature>
<evidence type="ECO:0000313" key="5">
    <source>
        <dbReference type="Proteomes" id="UP000091956"/>
    </source>
</evidence>
<keyword evidence="2" id="KW-1133">Transmembrane helix</keyword>
<dbReference type="RefSeq" id="XP_018132701.1">
    <property type="nucleotide sequence ID" value="XM_018271867.2"/>
</dbReference>
<dbReference type="GeneID" id="28835743"/>
<reference evidence="5" key="2">
    <citation type="journal article" date="2018" name="Nat. Commun.">
        <title>Extreme sensitivity to ultraviolet light in the fungal pathogen causing white-nose syndrome of bats.</title>
        <authorList>
            <person name="Palmer J.M."/>
            <person name="Drees K.P."/>
            <person name="Foster J.T."/>
            <person name="Lindner D.L."/>
        </authorList>
    </citation>
    <scope>NUCLEOTIDE SEQUENCE [LARGE SCALE GENOMIC DNA]</scope>
    <source>
        <strain evidence="5">UAMH 10579</strain>
    </source>
</reference>
<feature type="domain" description="DUF5672" evidence="3">
    <location>
        <begin position="131"/>
        <end position="272"/>
    </location>
</feature>
<feature type="compositionally biased region" description="Basic and acidic residues" evidence="1">
    <location>
        <begin position="375"/>
        <end position="416"/>
    </location>
</feature>
<dbReference type="STRING" id="342668.A0A1B8GT07"/>
<dbReference type="AlphaFoldDB" id="A0A1B8GT07"/>
<keyword evidence="5" id="KW-1185">Reference proteome</keyword>
<dbReference type="Proteomes" id="UP000091956">
    <property type="component" value="Unassembled WGS sequence"/>
</dbReference>
<dbReference type="InterPro" id="IPR043729">
    <property type="entry name" value="DUF5672"/>
</dbReference>
<feature type="compositionally biased region" description="Basic and acidic residues" evidence="1">
    <location>
        <begin position="346"/>
        <end position="367"/>
    </location>
</feature>
<protein>
    <recommendedName>
        <fullName evidence="3">DUF5672 domain-containing protein</fullName>
    </recommendedName>
</protein>
<evidence type="ECO:0000313" key="4">
    <source>
        <dbReference type="EMBL" id="OBT98968.1"/>
    </source>
</evidence>
<evidence type="ECO:0000256" key="2">
    <source>
        <dbReference type="SAM" id="Phobius"/>
    </source>
</evidence>
<evidence type="ECO:0000256" key="1">
    <source>
        <dbReference type="SAM" id="MobiDB-lite"/>
    </source>
</evidence>
<proteinExistence type="predicted"/>
<dbReference type="Pfam" id="PF18922">
    <property type="entry name" value="DUF5672"/>
    <property type="match status" value="1"/>
</dbReference>
<accession>A0A1B8GT07</accession>
<keyword evidence="2" id="KW-0812">Transmembrane</keyword>